<evidence type="ECO:0000313" key="3">
    <source>
        <dbReference type="Proteomes" id="UP000295087"/>
    </source>
</evidence>
<dbReference type="AlphaFoldDB" id="A0A4R6NZA4"/>
<feature type="domain" description="HNH nuclease" evidence="1">
    <location>
        <begin position="46"/>
        <end position="93"/>
    </location>
</feature>
<evidence type="ECO:0000259" key="1">
    <source>
        <dbReference type="Pfam" id="PF13392"/>
    </source>
</evidence>
<keyword evidence="2" id="KW-0540">Nuclease</keyword>
<name>A0A4R6NZA4_NOCIG</name>
<evidence type="ECO:0000313" key="2">
    <source>
        <dbReference type="EMBL" id="TDP29883.1"/>
    </source>
</evidence>
<keyword evidence="2" id="KW-0378">Hydrolase</keyword>
<dbReference type="InterPro" id="IPR003615">
    <property type="entry name" value="HNH_nuc"/>
</dbReference>
<protein>
    <submittedName>
        <fullName evidence="2">HNH endonuclease</fullName>
    </submittedName>
</protein>
<accession>A0A4R6NZA4</accession>
<comment type="caution">
    <text evidence="2">The sequence shown here is derived from an EMBL/GenBank/DDBJ whole genome shotgun (WGS) entry which is preliminary data.</text>
</comment>
<dbReference type="Proteomes" id="UP000295087">
    <property type="component" value="Unassembled WGS sequence"/>
</dbReference>
<sequence>MPKVLTSPYERVLARTVHDGSCLRFTGDRSTNGGYGRISVNRRLTMVHRVVWEHHHGPLADDITIDHVAARGCQHRDCVNIDHLEAVTFAENMARKPLPEYAHCANGHAMTAENTYTRSGSRTRYCRECRKLAQRRYTQRKALEG</sequence>
<gene>
    <name evidence="2" type="ORF">DFR75_112152</name>
</gene>
<dbReference type="GO" id="GO:0004519">
    <property type="term" value="F:endonuclease activity"/>
    <property type="evidence" value="ECO:0007669"/>
    <property type="project" value="UniProtKB-KW"/>
</dbReference>
<organism evidence="2 3">
    <name type="scientific">Nocardia ignorata</name>
    <dbReference type="NCBI Taxonomy" id="145285"/>
    <lineage>
        <taxon>Bacteria</taxon>
        <taxon>Bacillati</taxon>
        <taxon>Actinomycetota</taxon>
        <taxon>Actinomycetes</taxon>
        <taxon>Mycobacteriales</taxon>
        <taxon>Nocardiaceae</taxon>
        <taxon>Nocardia</taxon>
    </lineage>
</organism>
<keyword evidence="2" id="KW-0255">Endonuclease</keyword>
<dbReference type="SUPFAM" id="SSF54060">
    <property type="entry name" value="His-Me finger endonucleases"/>
    <property type="match status" value="1"/>
</dbReference>
<dbReference type="EMBL" id="SNXK01000012">
    <property type="protein sequence ID" value="TDP29883.1"/>
    <property type="molecule type" value="Genomic_DNA"/>
</dbReference>
<dbReference type="InterPro" id="IPR044925">
    <property type="entry name" value="His-Me_finger_sf"/>
</dbReference>
<keyword evidence="3" id="KW-1185">Reference proteome</keyword>
<dbReference type="Gene3D" id="3.90.75.20">
    <property type="match status" value="1"/>
</dbReference>
<dbReference type="Pfam" id="PF13392">
    <property type="entry name" value="HNH_3"/>
    <property type="match status" value="1"/>
</dbReference>
<reference evidence="2 3" key="1">
    <citation type="submission" date="2019-03" db="EMBL/GenBank/DDBJ databases">
        <title>Genomic Encyclopedia of Type Strains, Phase IV (KMG-IV): sequencing the most valuable type-strain genomes for metagenomic binning, comparative biology and taxonomic classification.</title>
        <authorList>
            <person name="Goeker M."/>
        </authorList>
    </citation>
    <scope>NUCLEOTIDE SEQUENCE [LARGE SCALE GENOMIC DNA]</scope>
    <source>
        <strain evidence="2 3">DSM 44496</strain>
    </source>
</reference>
<proteinExistence type="predicted"/>